<evidence type="ECO:0000313" key="6">
    <source>
        <dbReference type="EMBL" id="QPH47962.1"/>
    </source>
</evidence>
<evidence type="ECO:0000256" key="3">
    <source>
        <dbReference type="ARBA" id="ARBA00022898"/>
    </source>
</evidence>
<dbReference type="CDD" id="cd00614">
    <property type="entry name" value="CGS_like"/>
    <property type="match status" value="1"/>
</dbReference>
<comment type="similarity">
    <text evidence="2 5">Belongs to the trans-sulfuration enzymes family.</text>
</comment>
<dbReference type="FunFam" id="3.90.1150.10:FF:000033">
    <property type="entry name" value="Cystathionine gamma-synthase"/>
    <property type="match status" value="1"/>
</dbReference>
<dbReference type="GO" id="GO:0005737">
    <property type="term" value="C:cytoplasm"/>
    <property type="evidence" value="ECO:0007669"/>
    <property type="project" value="TreeGrafter"/>
</dbReference>
<dbReference type="PANTHER" id="PTHR11808">
    <property type="entry name" value="TRANS-SULFURATION ENZYME FAMILY MEMBER"/>
    <property type="match status" value="1"/>
</dbReference>
<dbReference type="GO" id="GO:0030170">
    <property type="term" value="F:pyridoxal phosphate binding"/>
    <property type="evidence" value="ECO:0007669"/>
    <property type="project" value="InterPro"/>
</dbReference>
<gene>
    <name evidence="6" type="ORF">IZU98_16345</name>
</gene>
<dbReference type="InterPro" id="IPR015422">
    <property type="entry name" value="PyrdxlP-dep_Trfase_small"/>
</dbReference>
<reference evidence="6 7" key="1">
    <citation type="submission" date="2020-11" db="EMBL/GenBank/DDBJ databases">
        <title>Pseudomonas fulva producing VIM-24.</title>
        <authorList>
            <person name="Liu S."/>
        </authorList>
    </citation>
    <scope>NUCLEOTIDE SEQUENCE [LARGE SCALE GENOMIC DNA]</scope>
    <source>
        <strain evidence="6 7">ZDHY414</strain>
    </source>
</reference>
<dbReference type="FunFam" id="3.40.640.10:FF:000009">
    <property type="entry name" value="Cystathionine gamma-synthase homolog"/>
    <property type="match status" value="1"/>
</dbReference>
<dbReference type="InterPro" id="IPR015421">
    <property type="entry name" value="PyrdxlP-dep_Trfase_major"/>
</dbReference>
<evidence type="ECO:0000313" key="7">
    <source>
        <dbReference type="Proteomes" id="UP000594430"/>
    </source>
</evidence>
<dbReference type="GO" id="GO:0003962">
    <property type="term" value="F:cystathionine gamma-synthase activity"/>
    <property type="evidence" value="ECO:0007669"/>
    <property type="project" value="TreeGrafter"/>
</dbReference>
<dbReference type="GO" id="GO:0004123">
    <property type="term" value="F:cystathionine gamma-lyase activity"/>
    <property type="evidence" value="ECO:0007669"/>
    <property type="project" value="TreeGrafter"/>
</dbReference>
<dbReference type="InterPro" id="IPR000277">
    <property type="entry name" value="Cys/Met-Metab_PyrdxlP-dep_enz"/>
</dbReference>
<organism evidence="6 7">
    <name type="scientific">Pseudomonas fulva</name>
    <dbReference type="NCBI Taxonomy" id="47880"/>
    <lineage>
        <taxon>Bacteria</taxon>
        <taxon>Pseudomonadati</taxon>
        <taxon>Pseudomonadota</taxon>
        <taxon>Gammaproteobacteria</taxon>
        <taxon>Pseudomonadales</taxon>
        <taxon>Pseudomonadaceae</taxon>
        <taxon>Pseudomonas</taxon>
    </lineage>
</organism>
<evidence type="ECO:0000256" key="4">
    <source>
        <dbReference type="PIRSR" id="PIRSR001434-2"/>
    </source>
</evidence>
<evidence type="ECO:0000256" key="5">
    <source>
        <dbReference type="RuleBase" id="RU362118"/>
    </source>
</evidence>
<evidence type="ECO:0000256" key="1">
    <source>
        <dbReference type="ARBA" id="ARBA00001933"/>
    </source>
</evidence>
<dbReference type="Gene3D" id="3.40.640.10">
    <property type="entry name" value="Type I PLP-dependent aspartate aminotransferase-like (Major domain)"/>
    <property type="match status" value="1"/>
</dbReference>
<dbReference type="SUPFAM" id="SSF53383">
    <property type="entry name" value="PLP-dependent transferases"/>
    <property type="match status" value="1"/>
</dbReference>
<dbReference type="Pfam" id="PF01053">
    <property type="entry name" value="Cys_Met_Meta_PP"/>
    <property type="match status" value="1"/>
</dbReference>
<keyword evidence="6" id="KW-0808">Transferase</keyword>
<name>A0A7S9Q7B5_9PSED</name>
<protein>
    <submittedName>
        <fullName evidence="6">PLP-dependent transferase</fullName>
    </submittedName>
</protein>
<evidence type="ECO:0000256" key="2">
    <source>
        <dbReference type="ARBA" id="ARBA00009077"/>
    </source>
</evidence>
<feature type="modified residue" description="N6-(pyridoxal phosphate)lysine" evidence="4">
    <location>
        <position position="201"/>
    </location>
</feature>
<keyword evidence="3 4" id="KW-0663">Pyridoxal phosphate</keyword>
<accession>A0A7S9Q7B5</accession>
<dbReference type="GO" id="GO:0019346">
    <property type="term" value="P:transsulfuration"/>
    <property type="evidence" value="ECO:0007669"/>
    <property type="project" value="InterPro"/>
</dbReference>
<dbReference type="PIRSF" id="PIRSF001434">
    <property type="entry name" value="CGS"/>
    <property type="match status" value="1"/>
</dbReference>
<dbReference type="GO" id="GO:0019343">
    <property type="term" value="P:cysteine biosynthetic process via cystathionine"/>
    <property type="evidence" value="ECO:0007669"/>
    <property type="project" value="TreeGrafter"/>
</dbReference>
<dbReference type="InterPro" id="IPR015424">
    <property type="entry name" value="PyrdxlP-dep_Trfase"/>
</dbReference>
<dbReference type="PANTHER" id="PTHR11808:SF15">
    <property type="entry name" value="CYSTATHIONINE GAMMA-LYASE"/>
    <property type="match status" value="1"/>
</dbReference>
<dbReference type="AlphaFoldDB" id="A0A7S9Q7B5"/>
<dbReference type="RefSeq" id="WP_196110117.1">
    <property type="nucleotide sequence ID" value="NZ_CP064943.1"/>
</dbReference>
<dbReference type="Proteomes" id="UP000594430">
    <property type="component" value="Chromosome"/>
</dbReference>
<dbReference type="EMBL" id="CP064946">
    <property type="protein sequence ID" value="QPH47962.1"/>
    <property type="molecule type" value="Genomic_DNA"/>
</dbReference>
<proteinExistence type="inferred from homology"/>
<dbReference type="GO" id="GO:0009086">
    <property type="term" value="P:methionine biosynthetic process"/>
    <property type="evidence" value="ECO:0007669"/>
    <property type="project" value="UniProtKB-ARBA"/>
</dbReference>
<sequence>MSDKPRHFATRTIHAGEQFEVADNAIFPAIVTASSFIKRGLDDTPDYSYSRVGNPTRHAYETCVAALEEGVGAVACASGLNATATVLELLPKDAHVVVMNGVYGGTFRIMEDYRSRTSGLTTTYVDLNDLEAVAAAIKPETRLIWIESPTNPLLHLVDIKAVCDLARTRGILTCIDNTFCSPWNQRPITLGVDLVMHSASKYIGGHSDLTGGVVVAASEDLHRQLRRISMAIGAVQGPFDCYLALRGLKTLDVRMERQCANALEVARRLEGHPQVEQVYYPGLQSHPQHDLCKRQMRSGGAVVAIKVKGDRAALNRLVEALQIFVLADSLGGVESMINHSWTMSHCSMSPEQKGAMGISENLLRLSVGIEAVADLIDDLETALGALAG</sequence>
<comment type="cofactor">
    <cofactor evidence="1 5">
        <name>pyridoxal 5'-phosphate</name>
        <dbReference type="ChEBI" id="CHEBI:597326"/>
    </cofactor>
</comment>
<dbReference type="Gene3D" id="3.90.1150.10">
    <property type="entry name" value="Aspartate Aminotransferase, domain 1"/>
    <property type="match status" value="1"/>
</dbReference>